<protein>
    <submittedName>
        <fullName evidence="2">Ubiquitin carboxyl-terminal hydrolase</fullName>
    </submittedName>
</protein>
<proteinExistence type="predicted"/>
<dbReference type="PROSITE" id="PS50235">
    <property type="entry name" value="USP_3"/>
    <property type="match status" value="1"/>
</dbReference>
<dbReference type="InterPro" id="IPR050185">
    <property type="entry name" value="Ub_carboxyl-term_hydrolase"/>
</dbReference>
<dbReference type="InterPro" id="IPR038765">
    <property type="entry name" value="Papain-like_cys_pep_sf"/>
</dbReference>
<feature type="domain" description="USP" evidence="1">
    <location>
        <begin position="4"/>
        <end position="275"/>
    </location>
</feature>
<dbReference type="InterPro" id="IPR001394">
    <property type="entry name" value="Peptidase_C19_UCH"/>
</dbReference>
<dbReference type="Pfam" id="PF00443">
    <property type="entry name" value="UCH"/>
    <property type="match status" value="1"/>
</dbReference>
<dbReference type="SUPFAM" id="SSF54001">
    <property type="entry name" value="Cysteine proteinases"/>
    <property type="match status" value="1"/>
</dbReference>
<dbReference type="PROSITE" id="PS00973">
    <property type="entry name" value="USP_2"/>
    <property type="match status" value="1"/>
</dbReference>
<name>A0A1V0SET8_9VIRU</name>
<dbReference type="PANTHER" id="PTHR21646">
    <property type="entry name" value="UBIQUITIN CARBOXYL-TERMINAL HYDROLASE"/>
    <property type="match status" value="1"/>
</dbReference>
<dbReference type="InterPro" id="IPR018200">
    <property type="entry name" value="USP_CS"/>
</dbReference>
<evidence type="ECO:0000313" key="2">
    <source>
        <dbReference type="EMBL" id="ARF10239.1"/>
    </source>
</evidence>
<dbReference type="EMBL" id="KY684103">
    <property type="protein sequence ID" value="ARF10239.1"/>
    <property type="molecule type" value="Genomic_DNA"/>
</dbReference>
<dbReference type="CDD" id="cd02257">
    <property type="entry name" value="Peptidase_C19"/>
    <property type="match status" value="1"/>
</dbReference>
<dbReference type="Gene3D" id="3.90.70.10">
    <property type="entry name" value="Cysteine proteinases"/>
    <property type="match status" value="1"/>
</dbReference>
<accession>A0A1V0SET8</accession>
<dbReference type="InterPro" id="IPR028889">
    <property type="entry name" value="USP"/>
</dbReference>
<keyword evidence="2" id="KW-0378">Hydrolase</keyword>
<reference evidence="2" key="1">
    <citation type="journal article" date="2017" name="Science">
        <title>Giant viruses with an expanded complement of translation system components.</title>
        <authorList>
            <person name="Schulz F."/>
            <person name="Yutin N."/>
            <person name="Ivanova N.N."/>
            <person name="Ortega D.R."/>
            <person name="Lee T.K."/>
            <person name="Vierheilig J."/>
            <person name="Daims H."/>
            <person name="Horn M."/>
            <person name="Wagner M."/>
            <person name="Jensen G.J."/>
            <person name="Kyrpides N.C."/>
            <person name="Koonin E.V."/>
            <person name="Woyke T."/>
        </authorList>
    </citation>
    <scope>NUCLEOTIDE SEQUENCE</scope>
    <source>
        <strain evidence="2">HKV1</strain>
    </source>
</reference>
<evidence type="ECO:0000259" key="1">
    <source>
        <dbReference type="PROSITE" id="PS50235"/>
    </source>
</evidence>
<dbReference type="GO" id="GO:0016579">
    <property type="term" value="P:protein deubiquitination"/>
    <property type="evidence" value="ECO:0007669"/>
    <property type="project" value="InterPro"/>
</dbReference>
<sequence length="276" mass="32887">MATQGLINNNNDCFINSSLQLLCRIGDFYKLTKHNNNKEILLTNKIIYKLFNNKSLNHNVNKLKTIMKFNNEQHDPFDFLIKILDLVNDTEIIGTYIKKKFYSIVPKEKLINNIKKHKYYSSNQTHYNIIEVFIEKNDDRELQDIILCQSAKYILKNINNIKLRDIEYNNKHTNKAYEVIDYYFNKYVIIRLQLFTFDSKKKKHSIILATDNNIVFNDKNYTLKSIISHIGSSINHGHYICYNYDNGIWYCYNDDQIYRSNDIQGDPYILLYVLDK</sequence>
<gene>
    <name evidence="2" type="ORF">Hokovirus_1_118</name>
</gene>
<dbReference type="GO" id="GO:0004843">
    <property type="term" value="F:cysteine-type deubiquitinase activity"/>
    <property type="evidence" value="ECO:0007669"/>
    <property type="project" value="InterPro"/>
</dbReference>
<organism evidence="2">
    <name type="scientific">Hokovirus HKV1</name>
    <dbReference type="NCBI Taxonomy" id="1977638"/>
    <lineage>
        <taxon>Viruses</taxon>
        <taxon>Varidnaviria</taxon>
        <taxon>Bamfordvirae</taxon>
        <taxon>Nucleocytoviricota</taxon>
        <taxon>Megaviricetes</taxon>
        <taxon>Imitervirales</taxon>
        <taxon>Mimiviridae</taxon>
        <taxon>Klosneuvirinae</taxon>
        <taxon>Hokovirus</taxon>
    </lineage>
</organism>